<feature type="domain" description="A-kinase anchor protein 7-like phosphoesterase" evidence="1">
    <location>
        <begin position="7"/>
        <end position="225"/>
    </location>
</feature>
<keyword evidence="3" id="KW-1185">Reference proteome</keyword>
<evidence type="ECO:0000313" key="3">
    <source>
        <dbReference type="Proteomes" id="UP000224854"/>
    </source>
</evidence>
<dbReference type="InterPro" id="IPR019510">
    <property type="entry name" value="AKAP7-like_phosphoesterase"/>
</dbReference>
<dbReference type="GO" id="GO:0006355">
    <property type="term" value="P:regulation of DNA-templated transcription"/>
    <property type="evidence" value="ECO:0007669"/>
    <property type="project" value="TreeGrafter"/>
</dbReference>
<proteinExistence type="predicted"/>
<dbReference type="GO" id="GO:0005634">
    <property type="term" value="C:nucleus"/>
    <property type="evidence" value="ECO:0007669"/>
    <property type="project" value="TreeGrafter"/>
</dbReference>
<dbReference type="EMBL" id="NJEU01000034">
    <property type="protein sequence ID" value="PHH82960.1"/>
    <property type="molecule type" value="Genomic_DNA"/>
</dbReference>
<dbReference type="InterPro" id="IPR009210">
    <property type="entry name" value="ASCC1"/>
</dbReference>
<gene>
    <name evidence="2" type="ORF">CDD82_4178</name>
</gene>
<accession>A0A2C5ZT08</accession>
<dbReference type="GO" id="GO:0006307">
    <property type="term" value="P:DNA alkylation repair"/>
    <property type="evidence" value="ECO:0007669"/>
    <property type="project" value="InterPro"/>
</dbReference>
<organism evidence="2 3">
    <name type="scientific">Ophiocordyceps australis</name>
    <dbReference type="NCBI Taxonomy" id="1399860"/>
    <lineage>
        <taxon>Eukaryota</taxon>
        <taxon>Fungi</taxon>
        <taxon>Dikarya</taxon>
        <taxon>Ascomycota</taxon>
        <taxon>Pezizomycotina</taxon>
        <taxon>Sordariomycetes</taxon>
        <taxon>Hypocreomycetidae</taxon>
        <taxon>Hypocreales</taxon>
        <taxon>Ophiocordycipitaceae</taxon>
        <taxon>Ophiocordyceps</taxon>
    </lineage>
</organism>
<dbReference type="PANTHER" id="PTHR13360">
    <property type="entry name" value="ACTIVATING SIGNAL COINTEGRATOR 1 COMPLEX SUBUNIT 1"/>
    <property type="match status" value="1"/>
</dbReference>
<dbReference type="PANTHER" id="PTHR13360:SF1">
    <property type="entry name" value="ACTIVATING SIGNAL COINTEGRATOR 1 COMPLEX SUBUNIT 1"/>
    <property type="match status" value="1"/>
</dbReference>
<dbReference type="Gene3D" id="3.90.1140.10">
    <property type="entry name" value="Cyclic phosphodiesterase"/>
    <property type="match status" value="1"/>
</dbReference>
<protein>
    <recommendedName>
        <fullName evidence="1">A-kinase anchor protein 7-like phosphoesterase domain-containing protein</fullName>
    </recommendedName>
</protein>
<evidence type="ECO:0000313" key="2">
    <source>
        <dbReference type="EMBL" id="PHH82960.1"/>
    </source>
</evidence>
<dbReference type="Proteomes" id="UP000224854">
    <property type="component" value="Unassembled WGS sequence"/>
</dbReference>
<dbReference type="AlphaFoldDB" id="A0A2C5ZT08"/>
<dbReference type="Pfam" id="PF10469">
    <property type="entry name" value="AKAP7_NLS"/>
    <property type="match status" value="1"/>
</dbReference>
<dbReference type="OrthoDB" id="277832at2759"/>
<reference evidence="2 3" key="1">
    <citation type="submission" date="2017-06" db="EMBL/GenBank/DDBJ databases">
        <title>Ant-infecting Ophiocordyceps genomes reveal a high diversity of potential behavioral manipulation genes and a possible major role for enterotoxins.</title>
        <authorList>
            <person name="De Bekker C."/>
            <person name="Evans H.C."/>
            <person name="Brachmann A."/>
            <person name="Hughes D.P."/>
        </authorList>
    </citation>
    <scope>NUCLEOTIDE SEQUENCE [LARGE SCALE GENOMIC DNA]</scope>
    <source>
        <strain evidence="2 3">1348a</strain>
    </source>
</reference>
<comment type="caution">
    <text evidence="2">The sequence shown here is derived from an EMBL/GenBank/DDBJ whole genome shotgun (WGS) entry which is preliminary data.</text>
</comment>
<sequence>MSPARLSHFLSLPLDGPQLARSWNAFKVALDGGASLPDGALRPLGTLHLTLGVMSLGQQDLARAVDVLKGLRPAELLAEVRRARAQSLAAASLESSESASRQGTAAGAPNEAGRLVLSLGGLQAMASPERTRVLYAVPTDSEGLLQPWAERLRQPFIDAGLLAEVNRPLLLHVTVAKSSHLAHRNSKRRGVVMDGRQIIARYANHVWADDLSICRIALCRMGVKKIQGPDGMDAHYEVHDEKTF</sequence>
<evidence type="ECO:0000259" key="1">
    <source>
        <dbReference type="Pfam" id="PF10469"/>
    </source>
</evidence>
<name>A0A2C5ZT08_9HYPO</name>